<evidence type="ECO:0000313" key="1">
    <source>
        <dbReference type="EMBL" id="GAD77856.1"/>
    </source>
</evidence>
<dbReference type="RefSeq" id="WP_021711591.1">
    <property type="nucleotide sequence ID" value="NZ_BAOB01000498.1"/>
</dbReference>
<dbReference type="AlphaFoldDB" id="U3AD72"/>
<evidence type="ECO:0000313" key="2">
    <source>
        <dbReference type="Proteomes" id="UP000016567"/>
    </source>
</evidence>
<sequence>MMLSPKDQELLLVHAALQVQYQKPEQAITLLEGLLEFEPEHKEAQQVLAVASLHAGQYERSAELCEQLIQAQSINQSGLWFCLSQARWKQQNNKEARYAHRRYLQSLNSESNE</sequence>
<accession>U3AD72</accession>
<proteinExistence type="predicted"/>
<dbReference type="EMBL" id="BATL01000096">
    <property type="protein sequence ID" value="GAD77856.1"/>
    <property type="molecule type" value="Genomic_DNA"/>
</dbReference>
<protein>
    <submittedName>
        <fullName evidence="1">Putative type III secretion system chaperone protein</fullName>
    </submittedName>
</protein>
<reference evidence="1 2" key="1">
    <citation type="submission" date="2013-09" db="EMBL/GenBank/DDBJ databases">
        <title>Whole genome shotgun sequence of Vibrio azureus NBRC 104587.</title>
        <authorList>
            <person name="Isaki S."/>
            <person name="Hosoyama A."/>
            <person name="Numata M."/>
            <person name="Hashimoto M."/>
            <person name="Hosoyama Y."/>
            <person name="Tsuchikane K."/>
            <person name="Noguchi M."/>
            <person name="Hirakata S."/>
            <person name="Ichikawa N."/>
            <person name="Ohji S."/>
            <person name="Yamazoe A."/>
            <person name="Fujita N."/>
        </authorList>
    </citation>
    <scope>NUCLEOTIDE SEQUENCE [LARGE SCALE GENOMIC DNA]</scope>
    <source>
        <strain evidence="1 2">NBRC 104587</strain>
    </source>
</reference>
<dbReference type="Pfam" id="PF14559">
    <property type="entry name" value="TPR_19"/>
    <property type="match status" value="1"/>
</dbReference>
<dbReference type="Gene3D" id="1.25.40.10">
    <property type="entry name" value="Tetratricopeptide repeat domain"/>
    <property type="match status" value="1"/>
</dbReference>
<dbReference type="eggNOG" id="COG0457">
    <property type="taxonomic scope" value="Bacteria"/>
</dbReference>
<comment type="caution">
    <text evidence="1">The sequence shown here is derived from an EMBL/GenBank/DDBJ whole genome shotgun (WGS) entry which is preliminary data.</text>
</comment>
<organism evidence="1 2">
    <name type="scientific">Vibrio azureus NBRC 104587</name>
    <dbReference type="NCBI Taxonomy" id="1219077"/>
    <lineage>
        <taxon>Bacteria</taxon>
        <taxon>Pseudomonadati</taxon>
        <taxon>Pseudomonadota</taxon>
        <taxon>Gammaproteobacteria</taxon>
        <taxon>Vibrionales</taxon>
        <taxon>Vibrionaceae</taxon>
        <taxon>Vibrio</taxon>
    </lineage>
</organism>
<name>U3AD72_9VIBR</name>
<gene>
    <name evidence="1" type="ORF">VAZ01S_096_00080</name>
</gene>
<keyword evidence="2" id="KW-1185">Reference proteome</keyword>
<dbReference type="Proteomes" id="UP000016567">
    <property type="component" value="Unassembled WGS sequence"/>
</dbReference>
<dbReference type="InterPro" id="IPR011990">
    <property type="entry name" value="TPR-like_helical_dom_sf"/>
</dbReference>
<dbReference type="STRING" id="1219077.VAZ01S_096_00080"/>
<dbReference type="SUPFAM" id="SSF48452">
    <property type="entry name" value="TPR-like"/>
    <property type="match status" value="1"/>
</dbReference>